<evidence type="ECO:0000256" key="3">
    <source>
        <dbReference type="ARBA" id="ARBA00022857"/>
    </source>
</evidence>
<dbReference type="Pfam" id="PF00186">
    <property type="entry name" value="DHFR_1"/>
    <property type="match status" value="1"/>
</dbReference>
<dbReference type="UniPathway" id="UPA00077">
    <property type="reaction ID" value="UER00158"/>
</dbReference>
<keyword evidence="6" id="KW-0413">Isomerase</keyword>
<comment type="similarity">
    <text evidence="7">Belongs to the dihydrofolate reductase family.</text>
</comment>
<dbReference type="CDD" id="cd00209">
    <property type="entry name" value="DHFR"/>
    <property type="match status" value="1"/>
</dbReference>
<dbReference type="OrthoDB" id="193499at2759"/>
<organism evidence="10">
    <name type="scientific">Absidia glauca</name>
    <name type="common">Pin mould</name>
    <dbReference type="NCBI Taxonomy" id="4829"/>
    <lineage>
        <taxon>Eukaryota</taxon>
        <taxon>Fungi</taxon>
        <taxon>Fungi incertae sedis</taxon>
        <taxon>Mucoromycota</taxon>
        <taxon>Mucoromycotina</taxon>
        <taxon>Mucoromycetes</taxon>
        <taxon>Mucorales</taxon>
        <taxon>Cunninghamellaceae</taxon>
        <taxon>Absidia</taxon>
    </lineage>
</organism>
<evidence type="ECO:0000256" key="2">
    <source>
        <dbReference type="ARBA" id="ARBA00022563"/>
    </source>
</evidence>
<accession>A0A168QQ88</accession>
<dbReference type="InterPro" id="IPR029000">
    <property type="entry name" value="Cyclophilin-like_dom_sf"/>
</dbReference>
<evidence type="ECO:0000259" key="8">
    <source>
        <dbReference type="PROSITE" id="PS50072"/>
    </source>
</evidence>
<dbReference type="SUPFAM" id="SSF50891">
    <property type="entry name" value="Cyclophilin-like"/>
    <property type="match status" value="1"/>
</dbReference>
<gene>
    <name evidence="10" type="primary">ABSGL_11169.1 scaffold 12295</name>
</gene>
<evidence type="ECO:0000313" key="10">
    <source>
        <dbReference type="EMBL" id="SAM05294.1"/>
    </source>
</evidence>
<sequence>MPARQVFLDIAIGDTTKHAQETERYNKARQWVKQWATTYGLATDDLDCLEEQDRETVRDILSSDPTAQQENWLVDTPTPLGGGRLVFDLNDASCPKACDNFYALCQGGKIGKASKKTLHYKSTHLFRLVPNFMVQGGDITRDDGLGGDSIYNGKFNDEKAGLMKFTKTGQLAMANSGKNTNTSQFFITLKDRDDNTKAFDKIGGKYVIFGQLASGSQVLNEINSIPVTNETPSIDITIVECGVVIMTIGKPQVNHDIIAIAAALGDTHGIGYQQDLPWSIPGDWEWFQRITTKPYKNQQQQELISTDIIDNLITTSEPYNFEKDSDWHNIVIMGRLSWESIPMQQRPHHNRYNIVVSTQKTYNVHAVETWEHATVVNSIQDAMTLALQLKKTQGRIFVLGGEQIYRQLIDPGMPHQCTHILLTHIHYPGTNDNDDKIECDTFFPSIDPARFRTASHQELQHFVEETVPAGLQHHEPFHYEFRLYVRH</sequence>
<dbReference type="GO" id="GO:0005737">
    <property type="term" value="C:cytoplasm"/>
    <property type="evidence" value="ECO:0007669"/>
    <property type="project" value="TreeGrafter"/>
</dbReference>
<dbReference type="GO" id="GO:0003755">
    <property type="term" value="F:peptidyl-prolyl cis-trans isomerase activity"/>
    <property type="evidence" value="ECO:0007669"/>
    <property type="project" value="UniProtKB-KW"/>
</dbReference>
<keyword evidence="5" id="KW-0697">Rotamase</keyword>
<dbReference type="EMBL" id="LT554468">
    <property type="protein sequence ID" value="SAM05294.1"/>
    <property type="molecule type" value="Genomic_DNA"/>
</dbReference>
<protein>
    <submittedName>
        <fullName evidence="10">Uncharacterized protein</fullName>
    </submittedName>
</protein>
<evidence type="ECO:0000313" key="11">
    <source>
        <dbReference type="Proteomes" id="UP000078561"/>
    </source>
</evidence>
<dbReference type="PROSITE" id="PS50072">
    <property type="entry name" value="CSA_PPIASE_2"/>
    <property type="match status" value="1"/>
</dbReference>
<keyword evidence="3" id="KW-0521">NADP</keyword>
<dbReference type="GO" id="GO:0006730">
    <property type="term" value="P:one-carbon metabolic process"/>
    <property type="evidence" value="ECO:0007669"/>
    <property type="project" value="UniProtKB-KW"/>
</dbReference>
<dbReference type="InterPro" id="IPR002130">
    <property type="entry name" value="Cyclophilin-type_PPIase_dom"/>
</dbReference>
<proteinExistence type="inferred from homology"/>
<dbReference type="InterPro" id="IPR017925">
    <property type="entry name" value="DHFR_CS"/>
</dbReference>
<dbReference type="STRING" id="4829.A0A168QQ88"/>
<evidence type="ECO:0000256" key="4">
    <source>
        <dbReference type="ARBA" id="ARBA00023002"/>
    </source>
</evidence>
<keyword evidence="4" id="KW-0560">Oxidoreductase</keyword>
<evidence type="ECO:0000256" key="1">
    <source>
        <dbReference type="ARBA" id="ARBA00000971"/>
    </source>
</evidence>
<keyword evidence="2" id="KW-0554">One-carbon metabolism</keyword>
<keyword evidence="11" id="KW-1185">Reference proteome</keyword>
<name>A0A168QQ88_ABSGL</name>
<dbReference type="PROSITE" id="PS51330">
    <property type="entry name" value="DHFR_2"/>
    <property type="match status" value="1"/>
</dbReference>
<dbReference type="Proteomes" id="UP000078561">
    <property type="component" value="Unassembled WGS sequence"/>
</dbReference>
<dbReference type="InterPro" id="IPR001796">
    <property type="entry name" value="DHFR_dom"/>
</dbReference>
<reference evidence="10" key="1">
    <citation type="submission" date="2016-04" db="EMBL/GenBank/DDBJ databases">
        <authorList>
            <person name="Evans L.H."/>
            <person name="Alamgir A."/>
            <person name="Owens N."/>
            <person name="Weber N.D."/>
            <person name="Virtaneva K."/>
            <person name="Barbian K."/>
            <person name="Babar A."/>
            <person name="Rosenke K."/>
        </authorList>
    </citation>
    <scope>NUCLEOTIDE SEQUENCE [LARGE SCALE GENOMIC DNA]</scope>
    <source>
        <strain evidence="10">CBS 101.48</strain>
    </source>
</reference>
<dbReference type="PANTHER" id="PTHR11071">
    <property type="entry name" value="PEPTIDYL-PROLYL CIS-TRANS ISOMERASE"/>
    <property type="match status" value="1"/>
</dbReference>
<feature type="domain" description="PPIase cyclophilin-type" evidence="8">
    <location>
        <begin position="83"/>
        <end position="243"/>
    </location>
</feature>
<dbReference type="Gene3D" id="3.40.430.10">
    <property type="entry name" value="Dihydrofolate Reductase, subunit A"/>
    <property type="match status" value="1"/>
</dbReference>
<dbReference type="GO" id="GO:0004146">
    <property type="term" value="F:dihydrofolate reductase activity"/>
    <property type="evidence" value="ECO:0007669"/>
    <property type="project" value="InterPro"/>
</dbReference>
<feature type="domain" description="DHFR" evidence="9">
    <location>
        <begin position="256"/>
        <end position="486"/>
    </location>
</feature>
<dbReference type="GO" id="GO:0046654">
    <property type="term" value="P:tetrahydrofolate biosynthetic process"/>
    <property type="evidence" value="ECO:0007669"/>
    <property type="project" value="UniProtKB-UniPathway"/>
</dbReference>
<evidence type="ECO:0000256" key="5">
    <source>
        <dbReference type="ARBA" id="ARBA00023110"/>
    </source>
</evidence>
<dbReference type="Gene3D" id="2.40.100.10">
    <property type="entry name" value="Cyclophilin-like"/>
    <property type="match status" value="1"/>
</dbReference>
<dbReference type="SUPFAM" id="SSF53597">
    <property type="entry name" value="Dihydrofolate reductase-like"/>
    <property type="match status" value="1"/>
</dbReference>
<dbReference type="GO" id="GO:0016018">
    <property type="term" value="F:cyclosporin A binding"/>
    <property type="evidence" value="ECO:0007669"/>
    <property type="project" value="TreeGrafter"/>
</dbReference>
<dbReference type="PRINTS" id="PR00070">
    <property type="entry name" value="DHFR"/>
</dbReference>
<evidence type="ECO:0000256" key="6">
    <source>
        <dbReference type="ARBA" id="ARBA00023235"/>
    </source>
</evidence>
<dbReference type="InParanoid" id="A0A168QQ88"/>
<evidence type="ECO:0000259" key="9">
    <source>
        <dbReference type="PROSITE" id="PS51330"/>
    </source>
</evidence>
<dbReference type="InterPro" id="IPR024072">
    <property type="entry name" value="DHFR-like_dom_sf"/>
</dbReference>
<comment type="catalytic activity">
    <reaction evidence="1">
        <text>[protein]-peptidylproline (omega=180) = [protein]-peptidylproline (omega=0)</text>
        <dbReference type="Rhea" id="RHEA:16237"/>
        <dbReference type="Rhea" id="RHEA-COMP:10747"/>
        <dbReference type="Rhea" id="RHEA-COMP:10748"/>
        <dbReference type="ChEBI" id="CHEBI:83833"/>
        <dbReference type="ChEBI" id="CHEBI:83834"/>
        <dbReference type="EC" id="5.2.1.8"/>
    </reaction>
</comment>
<dbReference type="PANTHER" id="PTHR11071:SF561">
    <property type="entry name" value="PEPTIDYL-PROLYL CIS-TRANS ISOMERASE D-RELATED"/>
    <property type="match status" value="1"/>
</dbReference>
<dbReference type="AlphaFoldDB" id="A0A168QQ88"/>
<evidence type="ECO:0000256" key="7">
    <source>
        <dbReference type="RuleBase" id="RU004474"/>
    </source>
</evidence>
<dbReference type="Pfam" id="PF00160">
    <property type="entry name" value="Pro_isomerase"/>
    <property type="match status" value="1"/>
</dbReference>
<dbReference type="GO" id="GO:0006457">
    <property type="term" value="P:protein folding"/>
    <property type="evidence" value="ECO:0007669"/>
    <property type="project" value="TreeGrafter"/>
</dbReference>
<dbReference type="PROSITE" id="PS00075">
    <property type="entry name" value="DHFR_1"/>
    <property type="match status" value="1"/>
</dbReference>